<dbReference type="Pfam" id="PF08281">
    <property type="entry name" value="Sigma70_r4_2"/>
    <property type="match status" value="1"/>
</dbReference>
<evidence type="ECO:0000313" key="7">
    <source>
        <dbReference type="EMBL" id="AEG01425.1"/>
    </source>
</evidence>
<dbReference type="SUPFAM" id="SSF88659">
    <property type="entry name" value="Sigma3 and sigma4 domains of RNA polymerase sigma factors"/>
    <property type="match status" value="1"/>
</dbReference>
<dbReference type="InterPro" id="IPR013249">
    <property type="entry name" value="RNA_pol_sigma70_r4_t2"/>
</dbReference>
<dbReference type="Pfam" id="PF04542">
    <property type="entry name" value="Sigma70_r2"/>
    <property type="match status" value="1"/>
</dbReference>
<dbReference type="GO" id="GO:0016987">
    <property type="term" value="F:sigma factor activity"/>
    <property type="evidence" value="ECO:0007669"/>
    <property type="project" value="UniProtKB-KW"/>
</dbReference>
<evidence type="ECO:0000256" key="4">
    <source>
        <dbReference type="ARBA" id="ARBA00023163"/>
    </source>
</evidence>
<reference evidence="7 8" key="1">
    <citation type="journal article" date="2011" name="J. Bacteriol.">
        <title>Complete Genome Sequence of the Aerobic Marine Methanotroph Methylomonas methanica MC09.</title>
        <authorList>
            <person name="Boden R."/>
            <person name="Cunliffe M."/>
            <person name="Scanlan J."/>
            <person name="Moussard H."/>
            <person name="Kits K.D."/>
            <person name="Klotz M.G."/>
            <person name="Jetten M.S."/>
            <person name="Vuilleumier S."/>
            <person name="Han J."/>
            <person name="Peters L."/>
            <person name="Mikhailova N."/>
            <person name="Teshima H."/>
            <person name="Tapia R."/>
            <person name="Kyrpides N."/>
            <person name="Ivanova N."/>
            <person name="Pagani I."/>
            <person name="Cheng J.F."/>
            <person name="Goodwin L."/>
            <person name="Han C."/>
            <person name="Hauser L."/>
            <person name="Land M.L."/>
            <person name="Lapidus A."/>
            <person name="Lucas S."/>
            <person name="Pitluck S."/>
            <person name="Woyke T."/>
            <person name="Stein L."/>
            <person name="Murrell J.C."/>
        </authorList>
    </citation>
    <scope>NUCLEOTIDE SEQUENCE [LARGE SCALE GENOMIC DNA]</scope>
    <source>
        <strain evidence="7 8">MC09</strain>
    </source>
</reference>
<feature type="domain" description="RNA polymerase sigma factor 70 region 4 type 2" evidence="6">
    <location>
        <begin position="118"/>
        <end position="169"/>
    </location>
</feature>
<keyword evidence="4" id="KW-0804">Transcription</keyword>
<dbReference type="Proteomes" id="UP000008888">
    <property type="component" value="Chromosome"/>
</dbReference>
<dbReference type="NCBIfam" id="TIGR02937">
    <property type="entry name" value="sigma70-ECF"/>
    <property type="match status" value="1"/>
</dbReference>
<dbReference type="HOGENOM" id="CLU_047691_12_2_6"/>
<dbReference type="InterPro" id="IPR039425">
    <property type="entry name" value="RNA_pol_sigma-70-like"/>
</dbReference>
<dbReference type="EMBL" id="CP002738">
    <property type="protein sequence ID" value="AEG01425.1"/>
    <property type="molecule type" value="Genomic_DNA"/>
</dbReference>
<dbReference type="GO" id="GO:0006352">
    <property type="term" value="P:DNA-templated transcription initiation"/>
    <property type="evidence" value="ECO:0007669"/>
    <property type="project" value="InterPro"/>
</dbReference>
<proteinExistence type="inferred from homology"/>
<dbReference type="GO" id="GO:0003677">
    <property type="term" value="F:DNA binding"/>
    <property type="evidence" value="ECO:0007669"/>
    <property type="project" value="InterPro"/>
</dbReference>
<feature type="domain" description="RNA polymerase sigma-70 region 2" evidence="5">
    <location>
        <begin position="18"/>
        <end position="81"/>
    </location>
</feature>
<dbReference type="InterPro" id="IPR013324">
    <property type="entry name" value="RNA_pol_sigma_r3/r4-like"/>
</dbReference>
<dbReference type="eggNOG" id="COG1595">
    <property type="taxonomic scope" value="Bacteria"/>
</dbReference>
<dbReference type="Gene3D" id="1.10.10.10">
    <property type="entry name" value="Winged helix-like DNA-binding domain superfamily/Winged helix DNA-binding domain"/>
    <property type="match status" value="1"/>
</dbReference>
<keyword evidence="2" id="KW-0805">Transcription regulation</keyword>
<dbReference type="SUPFAM" id="SSF88946">
    <property type="entry name" value="Sigma2 domain of RNA polymerase sigma factors"/>
    <property type="match status" value="1"/>
</dbReference>
<keyword evidence="8" id="KW-1185">Reference proteome</keyword>
<dbReference type="STRING" id="857087.Metme_3047"/>
<dbReference type="PANTHER" id="PTHR43133:SF63">
    <property type="entry name" value="RNA POLYMERASE SIGMA FACTOR FECI-RELATED"/>
    <property type="match status" value="1"/>
</dbReference>
<evidence type="ECO:0000259" key="5">
    <source>
        <dbReference type="Pfam" id="PF04542"/>
    </source>
</evidence>
<evidence type="ECO:0000313" key="8">
    <source>
        <dbReference type="Proteomes" id="UP000008888"/>
    </source>
</evidence>
<dbReference type="CDD" id="cd06171">
    <property type="entry name" value="Sigma70_r4"/>
    <property type="match status" value="1"/>
</dbReference>
<gene>
    <name evidence="7" type="ordered locus">Metme_3047</name>
</gene>
<evidence type="ECO:0000256" key="2">
    <source>
        <dbReference type="ARBA" id="ARBA00023015"/>
    </source>
</evidence>
<keyword evidence="3" id="KW-0731">Sigma factor</keyword>
<dbReference type="InterPro" id="IPR014284">
    <property type="entry name" value="RNA_pol_sigma-70_dom"/>
</dbReference>
<reference key="2">
    <citation type="submission" date="2011-05" db="EMBL/GenBank/DDBJ databases">
        <title>Complete genome sequence of the aerobic marine methanotroph Methylomonas methanica MC09.</title>
        <authorList>
            <person name="Boden R."/>
            <person name="Cunliffe M."/>
            <person name="Scanlan J."/>
            <person name="Moussard H."/>
            <person name="Kits K.D."/>
            <person name="Klotz M."/>
            <person name="Jetten M."/>
            <person name="Vuilleumier S."/>
            <person name="Han J."/>
            <person name="Peters L."/>
            <person name="Mikhailova N."/>
            <person name="Teshima H."/>
            <person name="Tapia R."/>
            <person name="Kyrpides N."/>
            <person name="Ivanova N."/>
            <person name="Pagani I."/>
            <person name="Cheng J.-F."/>
            <person name="Goodwin L."/>
            <person name="Han C."/>
            <person name="Hauser L."/>
            <person name="Land M."/>
            <person name="Lapidus A."/>
            <person name="Lucas S."/>
            <person name="Pitluck S."/>
            <person name="Woyke T."/>
            <person name="Stein L.Y."/>
            <person name="Murrell C."/>
        </authorList>
    </citation>
    <scope>NUCLEOTIDE SEQUENCE</scope>
    <source>
        <strain>MC09</strain>
    </source>
</reference>
<dbReference type="AlphaFoldDB" id="G0A2S2"/>
<name>G0A2S2_METMM</name>
<dbReference type="KEGG" id="mmt:Metme_3047"/>
<reference evidence="8" key="3">
    <citation type="submission" date="2011-05" db="EMBL/GenBank/DDBJ databases">
        <title>Complete sequence of Methylomonas methanica MC09.</title>
        <authorList>
            <consortium name="US DOE Joint Genome Institute"/>
            <person name="Lucas S."/>
            <person name="Han J."/>
            <person name="Lapidus A."/>
            <person name="Cheng J.-F."/>
            <person name="Goodwin L."/>
            <person name="Pitluck S."/>
            <person name="Peters L."/>
            <person name="Mikhailova N."/>
            <person name="Teshima H."/>
            <person name="Han C."/>
            <person name="Tapia R."/>
            <person name="Land M."/>
            <person name="Hauser L."/>
            <person name="Kyrpides N."/>
            <person name="Ivanova N."/>
            <person name="Pagani I."/>
            <person name="Stein L."/>
            <person name="Woyke T."/>
        </authorList>
    </citation>
    <scope>NUCLEOTIDE SEQUENCE [LARGE SCALE GENOMIC DNA]</scope>
    <source>
        <strain evidence="8">MC09</strain>
    </source>
</reference>
<accession>G0A2S2</accession>
<dbReference type="PANTHER" id="PTHR43133">
    <property type="entry name" value="RNA POLYMERASE ECF-TYPE SIGMA FACTO"/>
    <property type="match status" value="1"/>
</dbReference>
<dbReference type="OrthoDB" id="9797134at2"/>
<evidence type="ECO:0000256" key="1">
    <source>
        <dbReference type="ARBA" id="ARBA00010641"/>
    </source>
</evidence>
<evidence type="ECO:0000256" key="3">
    <source>
        <dbReference type="ARBA" id="ARBA00023082"/>
    </source>
</evidence>
<sequence>MPDSIHALNNDLIWNDSLADDLRRFLTKRLKCAEAAADLTHETYLRLRQQSRGADYTHDNARALAFHIAMNLAIDYQRKASVRSRYLADEGGECISEVPSSRQSQPEHILIARQRLDVLRRALDELSPECRTVFLLHGVEGLKYAEIAARLGISVSMVGRHLAQAMLHCASRVGE</sequence>
<organism evidence="7 8">
    <name type="scientific">Methylomonas methanica (strain DSM 25384 / MC09)</name>
    <dbReference type="NCBI Taxonomy" id="857087"/>
    <lineage>
        <taxon>Bacteria</taxon>
        <taxon>Pseudomonadati</taxon>
        <taxon>Pseudomonadota</taxon>
        <taxon>Gammaproteobacteria</taxon>
        <taxon>Methylococcales</taxon>
        <taxon>Methylococcaceae</taxon>
        <taxon>Methylomonas</taxon>
    </lineage>
</organism>
<dbReference type="Gene3D" id="1.10.1740.10">
    <property type="match status" value="1"/>
</dbReference>
<dbReference type="InterPro" id="IPR013325">
    <property type="entry name" value="RNA_pol_sigma_r2"/>
</dbReference>
<comment type="similarity">
    <text evidence="1">Belongs to the sigma-70 factor family. ECF subfamily.</text>
</comment>
<dbReference type="InterPro" id="IPR007627">
    <property type="entry name" value="RNA_pol_sigma70_r2"/>
</dbReference>
<evidence type="ECO:0000259" key="6">
    <source>
        <dbReference type="Pfam" id="PF08281"/>
    </source>
</evidence>
<dbReference type="RefSeq" id="WP_013819652.1">
    <property type="nucleotide sequence ID" value="NC_015572.1"/>
</dbReference>
<protein>
    <submittedName>
        <fullName evidence="7">RNA polymerase, sigma-24 subunit, ECF subfamily</fullName>
    </submittedName>
</protein>
<dbReference type="InterPro" id="IPR036388">
    <property type="entry name" value="WH-like_DNA-bd_sf"/>
</dbReference>